<evidence type="ECO:0000313" key="8">
    <source>
        <dbReference type="Proteomes" id="UP000243719"/>
    </source>
</evidence>
<organism evidence="7 8">
    <name type="scientific">Chitinasiproducens palmae</name>
    <dbReference type="NCBI Taxonomy" id="1770053"/>
    <lineage>
        <taxon>Bacteria</taxon>
        <taxon>Pseudomonadati</taxon>
        <taxon>Pseudomonadota</taxon>
        <taxon>Betaproteobacteria</taxon>
        <taxon>Burkholderiales</taxon>
        <taxon>Burkholderiaceae</taxon>
        <taxon>Chitinasiproducens</taxon>
    </lineage>
</organism>
<protein>
    <recommendedName>
        <fullName evidence="6">SURF1-like protein</fullName>
    </recommendedName>
</protein>
<keyword evidence="5 6" id="KW-0472">Membrane</keyword>
<dbReference type="PANTHER" id="PTHR23427">
    <property type="entry name" value="SURFEIT LOCUS PROTEIN"/>
    <property type="match status" value="1"/>
</dbReference>
<feature type="transmembrane region" description="Helical" evidence="6">
    <location>
        <begin position="214"/>
        <end position="235"/>
    </location>
</feature>
<evidence type="ECO:0000256" key="2">
    <source>
        <dbReference type="ARBA" id="ARBA00007165"/>
    </source>
</evidence>
<dbReference type="AlphaFoldDB" id="A0A1H2PNI8"/>
<dbReference type="STRING" id="1770053.SAMN05216551_104282"/>
<gene>
    <name evidence="7" type="ORF">SAMN05216551_104282</name>
</gene>
<dbReference type="PANTHER" id="PTHR23427:SF2">
    <property type="entry name" value="SURFEIT LOCUS PROTEIN 1"/>
    <property type="match status" value="1"/>
</dbReference>
<comment type="subcellular location">
    <subcellularLocation>
        <location evidence="6">Cell membrane</location>
        <topology evidence="6">Multi-pass membrane protein</topology>
    </subcellularLocation>
    <subcellularLocation>
        <location evidence="1">Membrane</location>
    </subcellularLocation>
</comment>
<name>A0A1H2PNI8_9BURK</name>
<evidence type="ECO:0000256" key="4">
    <source>
        <dbReference type="ARBA" id="ARBA00022989"/>
    </source>
</evidence>
<comment type="caution">
    <text evidence="6">Lacks conserved residue(s) required for the propagation of feature annotation.</text>
</comment>
<dbReference type="InterPro" id="IPR045214">
    <property type="entry name" value="Surf1/Surf4"/>
</dbReference>
<keyword evidence="6" id="KW-1003">Cell membrane</keyword>
<keyword evidence="4 6" id="KW-1133">Transmembrane helix</keyword>
<dbReference type="PROSITE" id="PS50895">
    <property type="entry name" value="SURF1"/>
    <property type="match status" value="1"/>
</dbReference>
<comment type="similarity">
    <text evidence="2 6">Belongs to the SURF1 family.</text>
</comment>
<dbReference type="CDD" id="cd06662">
    <property type="entry name" value="SURF1"/>
    <property type="match status" value="1"/>
</dbReference>
<evidence type="ECO:0000256" key="5">
    <source>
        <dbReference type="ARBA" id="ARBA00023136"/>
    </source>
</evidence>
<evidence type="ECO:0000256" key="1">
    <source>
        <dbReference type="ARBA" id="ARBA00004370"/>
    </source>
</evidence>
<proteinExistence type="inferred from homology"/>
<keyword evidence="8" id="KW-1185">Reference proteome</keyword>
<keyword evidence="3 6" id="KW-0812">Transmembrane</keyword>
<accession>A0A1H2PNI8</accession>
<evidence type="ECO:0000313" key="7">
    <source>
        <dbReference type="EMBL" id="SDV48237.1"/>
    </source>
</evidence>
<dbReference type="Pfam" id="PF02104">
    <property type="entry name" value="SURF1"/>
    <property type="match status" value="1"/>
</dbReference>
<evidence type="ECO:0000256" key="6">
    <source>
        <dbReference type="RuleBase" id="RU363076"/>
    </source>
</evidence>
<dbReference type="Proteomes" id="UP000243719">
    <property type="component" value="Unassembled WGS sequence"/>
</dbReference>
<dbReference type="InterPro" id="IPR002994">
    <property type="entry name" value="Surf1/Shy1"/>
</dbReference>
<dbReference type="EMBL" id="FNLO01000004">
    <property type="protein sequence ID" value="SDV48237.1"/>
    <property type="molecule type" value="Genomic_DNA"/>
</dbReference>
<reference evidence="8" key="1">
    <citation type="submission" date="2016-09" db="EMBL/GenBank/DDBJ databases">
        <authorList>
            <person name="Varghese N."/>
            <person name="Submissions S."/>
        </authorList>
    </citation>
    <scope>NUCLEOTIDE SEQUENCE [LARGE SCALE GENOMIC DNA]</scope>
    <source>
        <strain evidence="8">JS23</strain>
    </source>
</reference>
<sequence length="258" mass="29159">MTVLKFRLVPVLLIAVVIAVTTALGFWQRDRAHQKEARQHQLVMYEQAPPIDLTQAVPSPRLADVEYHRVLAQGRFLADRVVYLDNRPYRDQPGFYVVMPFQLDDGRVLLVNRGWLPRNLAQRSAIAPYQTPTGTLRLEGVARADATRIYELGEAPRAGTPGEARAIRPNLPIDEYARETGLKLLPYVLMQTNAVDDGLVRDWPRPAADVDRNYGYMLQWWGMALAALLFGLFAARRAGRGERPNYHVGDPPPPPETR</sequence>
<dbReference type="GO" id="GO:0005886">
    <property type="term" value="C:plasma membrane"/>
    <property type="evidence" value="ECO:0007669"/>
    <property type="project" value="UniProtKB-SubCell"/>
</dbReference>
<evidence type="ECO:0000256" key="3">
    <source>
        <dbReference type="ARBA" id="ARBA00022692"/>
    </source>
</evidence>